<dbReference type="GO" id="GO:0005739">
    <property type="term" value="C:mitochondrion"/>
    <property type="evidence" value="ECO:0007669"/>
    <property type="project" value="TreeGrafter"/>
</dbReference>
<name>A0A7J7EH88_DICBM</name>
<dbReference type="EMBL" id="JACDTQ010002883">
    <property type="protein sequence ID" value="KAF5915190.1"/>
    <property type="molecule type" value="Genomic_DNA"/>
</dbReference>
<reference evidence="2 3" key="1">
    <citation type="journal article" date="2020" name="Mol. Biol. Evol.">
        <title>Interspecific Gene Flow and the Evolution of Specialization in Black and White Rhinoceros.</title>
        <authorList>
            <person name="Moodley Y."/>
            <person name="Westbury M.V."/>
            <person name="Russo I.M."/>
            <person name="Gopalakrishnan S."/>
            <person name="Rakotoarivelo A."/>
            <person name="Olsen R.A."/>
            <person name="Prost S."/>
            <person name="Tunstall T."/>
            <person name="Ryder O.A."/>
            <person name="Dalen L."/>
            <person name="Bruford M.W."/>
        </authorList>
    </citation>
    <scope>NUCLEOTIDE SEQUENCE [LARGE SCALE GENOMIC DNA]</scope>
    <source>
        <strain evidence="2">SBR-YM</strain>
        <tissue evidence="2">Skin</tissue>
    </source>
</reference>
<dbReference type="InterPro" id="IPR036008">
    <property type="entry name" value="Aconitase_4Fe-4S_dom"/>
</dbReference>
<dbReference type="PANTHER" id="PTHR43160:SF3">
    <property type="entry name" value="ACONITATE HYDRATASE, MITOCHONDRIAL"/>
    <property type="match status" value="1"/>
</dbReference>
<proteinExistence type="predicted"/>
<dbReference type="PANTHER" id="PTHR43160">
    <property type="entry name" value="ACONITATE HYDRATASE B"/>
    <property type="match status" value="1"/>
</dbReference>
<gene>
    <name evidence="2" type="ORF">HPG69_011653</name>
</gene>
<comment type="caution">
    <text evidence="2">The sequence shown here is derived from an EMBL/GenBank/DDBJ whole genome shotgun (WGS) entry which is preliminary data.</text>
</comment>
<dbReference type="InterPro" id="IPR050926">
    <property type="entry name" value="Aconitase/IPM_isomerase"/>
</dbReference>
<dbReference type="GO" id="GO:0051539">
    <property type="term" value="F:4 iron, 4 sulfur cluster binding"/>
    <property type="evidence" value="ECO:0007669"/>
    <property type="project" value="TreeGrafter"/>
</dbReference>
<keyword evidence="1" id="KW-0408">Iron</keyword>
<accession>A0A7J7EH88</accession>
<organism evidence="2 3">
    <name type="scientific">Diceros bicornis minor</name>
    <name type="common">South-central black rhinoceros</name>
    <dbReference type="NCBI Taxonomy" id="77932"/>
    <lineage>
        <taxon>Eukaryota</taxon>
        <taxon>Metazoa</taxon>
        <taxon>Chordata</taxon>
        <taxon>Craniata</taxon>
        <taxon>Vertebrata</taxon>
        <taxon>Euteleostomi</taxon>
        <taxon>Mammalia</taxon>
        <taxon>Eutheria</taxon>
        <taxon>Laurasiatheria</taxon>
        <taxon>Perissodactyla</taxon>
        <taxon>Rhinocerotidae</taxon>
        <taxon>Diceros</taxon>
    </lineage>
</organism>
<evidence type="ECO:0000313" key="2">
    <source>
        <dbReference type="EMBL" id="KAF5915190.1"/>
    </source>
</evidence>
<dbReference type="Gene3D" id="3.30.499.10">
    <property type="entry name" value="Aconitase, domain 3"/>
    <property type="match status" value="1"/>
</dbReference>
<sequence length="260" mass="30029">MEIWMTLGNQEIEWGKIYLWLQPNYTAMQDLMAHMVMTQFINNGVPKMAMPSTIHCDHLIKAQLRGERDLCQAKDINHECINSWQLQVPSMAWASGGLDLESFTLSFLVACGASALELKVLKLWMACLGFPRRDWCEADVPALRLDLTHRCDPEGGRHPCRKRQHGCYLEYHGPGHHPNMMTICNMSTEIGVLSVLLQAQNEEISDQLIEINFSKLKPHVNEPSILNWPSLVQKWILWQRRKNGFWTSKRSDQQLHQLKL</sequence>
<keyword evidence="3" id="KW-1185">Reference proteome</keyword>
<evidence type="ECO:0000313" key="3">
    <source>
        <dbReference type="Proteomes" id="UP000551758"/>
    </source>
</evidence>
<dbReference type="GO" id="GO:0006099">
    <property type="term" value="P:tricarboxylic acid cycle"/>
    <property type="evidence" value="ECO:0007669"/>
    <property type="project" value="TreeGrafter"/>
</dbReference>
<dbReference type="AlphaFoldDB" id="A0A7J7EH88"/>
<dbReference type="SUPFAM" id="SSF53732">
    <property type="entry name" value="Aconitase iron-sulfur domain"/>
    <property type="match status" value="2"/>
</dbReference>
<evidence type="ECO:0000256" key="1">
    <source>
        <dbReference type="ARBA" id="ARBA00023004"/>
    </source>
</evidence>
<protein>
    <submittedName>
        <fullName evidence="2">Uncharacterized protein</fullName>
    </submittedName>
</protein>
<dbReference type="InterPro" id="IPR015931">
    <property type="entry name" value="Acnase/IPM_dHydase_lsu_aba_1/3"/>
</dbReference>
<dbReference type="Proteomes" id="UP000551758">
    <property type="component" value="Unassembled WGS sequence"/>
</dbReference>
<dbReference type="GO" id="GO:0005829">
    <property type="term" value="C:cytosol"/>
    <property type="evidence" value="ECO:0007669"/>
    <property type="project" value="TreeGrafter"/>
</dbReference>
<dbReference type="GO" id="GO:0003994">
    <property type="term" value="F:aconitate hydratase activity"/>
    <property type="evidence" value="ECO:0007669"/>
    <property type="project" value="TreeGrafter"/>
</dbReference>